<organism evidence="3 4">
    <name type="scientific">Trichormus variabilis NIES-23</name>
    <dbReference type="NCBI Taxonomy" id="1973479"/>
    <lineage>
        <taxon>Bacteria</taxon>
        <taxon>Bacillati</taxon>
        <taxon>Cyanobacteriota</taxon>
        <taxon>Cyanophyceae</taxon>
        <taxon>Nostocales</taxon>
        <taxon>Nostocaceae</taxon>
        <taxon>Trichormus</taxon>
    </lineage>
</organism>
<dbReference type="Proteomes" id="UP000217507">
    <property type="component" value="Plasmid Plasmid3 dna"/>
</dbReference>
<dbReference type="Gene3D" id="1.25.40.10">
    <property type="entry name" value="Tetratricopeptide repeat domain"/>
    <property type="match status" value="2"/>
</dbReference>
<evidence type="ECO:0000256" key="1">
    <source>
        <dbReference type="SAM" id="Phobius"/>
    </source>
</evidence>
<dbReference type="PANTHER" id="PTHR10098:SF112">
    <property type="entry name" value="SLR0380 PROTEIN"/>
    <property type="match status" value="1"/>
</dbReference>
<proteinExistence type="predicted"/>
<name>A0A1Z4KWM2_ANAVA</name>
<gene>
    <name evidence="3" type="ORF">NIES23_62590</name>
</gene>
<keyword evidence="1" id="KW-0472">Membrane</keyword>
<accession>A0A1Z4KWM2</accession>
<dbReference type="PANTHER" id="PTHR10098">
    <property type="entry name" value="RAPSYN-RELATED"/>
    <property type="match status" value="1"/>
</dbReference>
<geneLocation type="plasmid" evidence="3">
    <name>plasmid3</name>
</geneLocation>
<dbReference type="EMBL" id="AP018219">
    <property type="protein sequence ID" value="BAY73431.1"/>
    <property type="molecule type" value="Genomic_DNA"/>
</dbReference>
<reference evidence="3 4" key="1">
    <citation type="submission" date="2017-06" db="EMBL/GenBank/DDBJ databases">
        <title>Genome sequencing of cyanobaciteial culture collection at National Institute for Environmental Studies (NIES).</title>
        <authorList>
            <person name="Hirose Y."/>
            <person name="Shimura Y."/>
            <person name="Fujisawa T."/>
            <person name="Nakamura Y."/>
            <person name="Kawachi M."/>
        </authorList>
    </citation>
    <scope>NUCLEOTIDE SEQUENCE [LARGE SCALE GENOMIC DNA]</scope>
    <source>
        <strain evidence="3 4">NIES-23</strain>
        <plasmid evidence="4">Plasmid Plasmid3 dna</plasmid>
    </source>
</reference>
<feature type="domain" description="CHAT" evidence="2">
    <location>
        <begin position="686"/>
        <end position="971"/>
    </location>
</feature>
<keyword evidence="3" id="KW-0614">Plasmid</keyword>
<keyword evidence="1" id="KW-1133">Transmembrane helix</keyword>
<dbReference type="Pfam" id="PF12770">
    <property type="entry name" value="CHAT"/>
    <property type="match status" value="1"/>
</dbReference>
<dbReference type="SUPFAM" id="SSF48452">
    <property type="entry name" value="TPR-like"/>
    <property type="match status" value="1"/>
</dbReference>
<dbReference type="AlphaFoldDB" id="A0A1Z4KWM2"/>
<keyword evidence="1" id="KW-0812">Transmembrane</keyword>
<evidence type="ECO:0000259" key="2">
    <source>
        <dbReference type="Pfam" id="PF12770"/>
    </source>
</evidence>
<dbReference type="InterPro" id="IPR024983">
    <property type="entry name" value="CHAT_dom"/>
</dbReference>
<dbReference type="InterPro" id="IPR011990">
    <property type="entry name" value="TPR-like_helical_dom_sf"/>
</dbReference>
<protein>
    <recommendedName>
        <fullName evidence="2">CHAT domain-containing protein</fullName>
    </recommendedName>
</protein>
<dbReference type="SMART" id="SM00028">
    <property type="entry name" value="TPR"/>
    <property type="match status" value="3"/>
</dbReference>
<evidence type="ECO:0000313" key="4">
    <source>
        <dbReference type="Proteomes" id="UP000217507"/>
    </source>
</evidence>
<feature type="transmembrane region" description="Helical" evidence="1">
    <location>
        <begin position="12"/>
        <end position="34"/>
    </location>
</feature>
<sequence length="973" mass="108429">MQLPLLRQMKRLLRFLGLGIGTTLLILVLSLISIPSNAKQILSHRHPPDFIPPIFKGSGDLVSSLQSNLPAQTSQSTSPTLDLVQQGKINYQKGQLEQAITLWQRAADTFAAQGDRLHQAMTLSYLAQAYQQLGIWDKANPAIAQSLELLKQSNQGTTSDRLHILAEAQTIQGSLQLDQGQASDAFTSWQLAAKTFQLAGDQAGVLRSQINQSQALVTLGLYKRANNLLGSLYEKLPPEEPLQLAILLNYGETLRLVGYLQADQLLKPQTLQRSQNSVAVLEEGLKLAQKLQSPVDITKAQISLGNTYRAIYQQQKRLQPNPCPQPEVLAYRSKALQYYQQAAQETDSPTTKIQSLSNQQSLLLATQSDYEPINADNTQQTQEVLAIASQIQGQLDRLPLNRIALYAKIQLGYNLLRLDQIPPKLKDSKTSNQAAQLLEVAVKQAQTLGDQAAQSYALGYLGQAYAQQQQNNNALNLTNQALGLTTQALNLAKTINAPEIAYRWFWQLGRLDRANNPERAIKNYNEAYNTLELLRKDLAFDNTDLQFSFEEHPVEQAYREFADLLLQPQIVAAKELKQTIEADDSKLQKAREVMRSLQMTELQNFLQQPCAEASLQQIDKITDESDSPTATFSPIIFGDRIEVIVRLPNQKLFHYQTDLPEATAKATIAQFQRDLQEPYTFDAVKENGQKIYKWLIEPAQKQLESAQIKTIIFVLDAPFRNIPMAALYDGEHYLIEKYAVSVALGLDLSNPQPLPNADLKVLAASLANPPQQIDDKFKFAKLIHVDEELNAIQKTAGVTTTLIRDNKFTLDLFNQKFNDSPFQIVHLATHGQFSSNPQDTFILTAVSDLVSDGKVRLKDFDAMFRTRVLNRADAIELLILSACETASGDDRATLGIAGAAVKAGARSAIASLWSLDDESSQKLIEIFYKTITQSQTSRAEALRQAQLALLQAKDGLYTHPLYWAAFLLVGNWL</sequence>
<dbReference type="InterPro" id="IPR019734">
    <property type="entry name" value="TPR_rpt"/>
</dbReference>
<evidence type="ECO:0000313" key="3">
    <source>
        <dbReference type="EMBL" id="BAY73431.1"/>
    </source>
</evidence>